<protein>
    <submittedName>
        <fullName evidence="1">Uncharacterized protein</fullName>
    </submittedName>
</protein>
<dbReference type="Proteomes" id="UP000235965">
    <property type="component" value="Unassembled WGS sequence"/>
</dbReference>
<evidence type="ECO:0000313" key="2">
    <source>
        <dbReference type="Proteomes" id="UP000235965"/>
    </source>
</evidence>
<accession>A0A2J7RFW2</accession>
<sequence>MIVPIIDLGMGDGNKHLNRKKHTEYTTPTLSGTCYAASLDVSYQVYQRECWDFKQLQLRNEKRWKCWYLQCKTQTASLTQVACIPTVANGQQKALIMLWYK</sequence>
<organism evidence="1 2">
    <name type="scientific">Cryptotermes secundus</name>
    <dbReference type="NCBI Taxonomy" id="105785"/>
    <lineage>
        <taxon>Eukaryota</taxon>
        <taxon>Metazoa</taxon>
        <taxon>Ecdysozoa</taxon>
        <taxon>Arthropoda</taxon>
        <taxon>Hexapoda</taxon>
        <taxon>Insecta</taxon>
        <taxon>Pterygota</taxon>
        <taxon>Neoptera</taxon>
        <taxon>Polyneoptera</taxon>
        <taxon>Dictyoptera</taxon>
        <taxon>Blattodea</taxon>
        <taxon>Blattoidea</taxon>
        <taxon>Termitoidae</taxon>
        <taxon>Kalotermitidae</taxon>
        <taxon>Cryptotermitinae</taxon>
        <taxon>Cryptotermes</taxon>
    </lineage>
</organism>
<proteinExistence type="predicted"/>
<dbReference type="AlphaFoldDB" id="A0A2J7RFW2"/>
<dbReference type="EMBL" id="NEVH01004409">
    <property type="protein sequence ID" value="PNF39729.1"/>
    <property type="molecule type" value="Genomic_DNA"/>
</dbReference>
<keyword evidence="2" id="KW-1185">Reference proteome</keyword>
<name>A0A2J7RFW2_9NEOP</name>
<gene>
    <name evidence="1" type="ORF">B7P43_G05323</name>
</gene>
<evidence type="ECO:0000313" key="1">
    <source>
        <dbReference type="EMBL" id="PNF39729.1"/>
    </source>
</evidence>
<comment type="caution">
    <text evidence="1">The sequence shown here is derived from an EMBL/GenBank/DDBJ whole genome shotgun (WGS) entry which is preliminary data.</text>
</comment>
<dbReference type="InParanoid" id="A0A2J7RFW2"/>
<reference evidence="1 2" key="1">
    <citation type="submission" date="2017-12" db="EMBL/GenBank/DDBJ databases">
        <title>Hemimetabolous genomes reveal molecular basis of termite eusociality.</title>
        <authorList>
            <person name="Harrison M.C."/>
            <person name="Jongepier E."/>
            <person name="Robertson H.M."/>
            <person name="Arning N."/>
            <person name="Bitard-Feildel T."/>
            <person name="Chao H."/>
            <person name="Childers C.P."/>
            <person name="Dinh H."/>
            <person name="Doddapaneni H."/>
            <person name="Dugan S."/>
            <person name="Gowin J."/>
            <person name="Greiner C."/>
            <person name="Han Y."/>
            <person name="Hu H."/>
            <person name="Hughes D.S.T."/>
            <person name="Huylmans A.-K."/>
            <person name="Kemena C."/>
            <person name="Kremer L.P.M."/>
            <person name="Lee S.L."/>
            <person name="Lopez-Ezquerra A."/>
            <person name="Mallet L."/>
            <person name="Monroy-Kuhn J.M."/>
            <person name="Moser A."/>
            <person name="Murali S.C."/>
            <person name="Muzny D.M."/>
            <person name="Otani S."/>
            <person name="Piulachs M.-D."/>
            <person name="Poelchau M."/>
            <person name="Qu J."/>
            <person name="Schaub F."/>
            <person name="Wada-Katsumata A."/>
            <person name="Worley K.C."/>
            <person name="Xie Q."/>
            <person name="Ylla G."/>
            <person name="Poulsen M."/>
            <person name="Gibbs R.A."/>
            <person name="Schal C."/>
            <person name="Richards S."/>
            <person name="Belles X."/>
            <person name="Korb J."/>
            <person name="Bornberg-Bauer E."/>
        </authorList>
    </citation>
    <scope>NUCLEOTIDE SEQUENCE [LARGE SCALE GENOMIC DNA]</scope>
    <source>
        <tissue evidence="1">Whole body</tissue>
    </source>
</reference>